<feature type="compositionally biased region" description="Basic and acidic residues" evidence="1">
    <location>
        <begin position="9"/>
        <end position="37"/>
    </location>
</feature>
<evidence type="ECO:0000256" key="1">
    <source>
        <dbReference type="SAM" id="MobiDB-lite"/>
    </source>
</evidence>
<protein>
    <submittedName>
        <fullName evidence="2">Uncharacterized protein</fullName>
    </submittedName>
</protein>
<evidence type="ECO:0000313" key="3">
    <source>
        <dbReference type="Proteomes" id="UP000297527"/>
    </source>
</evidence>
<accession>A0A4Z1J3R8</accession>
<reference evidence="2 3" key="1">
    <citation type="submission" date="2017-12" db="EMBL/GenBank/DDBJ databases">
        <title>Comparative genomics of Botrytis spp.</title>
        <authorList>
            <person name="Valero-Jimenez C.A."/>
            <person name="Tapia P."/>
            <person name="Veloso J."/>
            <person name="Silva-Moreno E."/>
            <person name="Staats M."/>
            <person name="Valdes J.H."/>
            <person name="Van Kan J.A.L."/>
        </authorList>
    </citation>
    <scope>NUCLEOTIDE SEQUENCE [LARGE SCALE GENOMIC DNA]</scope>
    <source>
        <strain evidence="2 3">MUCL11595</strain>
    </source>
</reference>
<evidence type="ECO:0000313" key="2">
    <source>
        <dbReference type="EMBL" id="TGO63713.1"/>
    </source>
</evidence>
<dbReference type="Proteomes" id="UP000297527">
    <property type="component" value="Unassembled WGS sequence"/>
</dbReference>
<proteinExistence type="predicted"/>
<sequence>MSSVISKTFGKDDKKTRTENVGRSFDGGDLREKERGGSESGLWVFEEEKEEVVDYKVVRTHSGATRHG</sequence>
<keyword evidence="3" id="KW-1185">Reference proteome</keyword>
<name>A0A4Z1J3R8_9HELO</name>
<comment type="caution">
    <text evidence="2">The sequence shown here is derived from an EMBL/GenBank/DDBJ whole genome shotgun (WGS) entry which is preliminary data.</text>
</comment>
<organism evidence="2 3">
    <name type="scientific">Botryotinia convoluta</name>
    <dbReference type="NCBI Taxonomy" id="54673"/>
    <lineage>
        <taxon>Eukaryota</taxon>
        <taxon>Fungi</taxon>
        <taxon>Dikarya</taxon>
        <taxon>Ascomycota</taxon>
        <taxon>Pezizomycotina</taxon>
        <taxon>Leotiomycetes</taxon>
        <taxon>Helotiales</taxon>
        <taxon>Sclerotiniaceae</taxon>
        <taxon>Botryotinia</taxon>
    </lineage>
</organism>
<feature type="region of interest" description="Disordered" evidence="1">
    <location>
        <begin position="1"/>
        <end position="42"/>
    </location>
</feature>
<dbReference type="EMBL" id="PQXN01000011">
    <property type="protein sequence ID" value="TGO63713.1"/>
    <property type="molecule type" value="Genomic_DNA"/>
</dbReference>
<gene>
    <name evidence="2" type="ORF">BCON_0011g00550</name>
</gene>
<dbReference type="AlphaFoldDB" id="A0A4Z1J3R8"/>